<dbReference type="PIRSF" id="PIRSF005901">
    <property type="entry name" value="EF-P"/>
    <property type="match status" value="1"/>
</dbReference>
<evidence type="ECO:0000256" key="6">
    <source>
        <dbReference type="ARBA" id="ARBA00022917"/>
    </source>
</evidence>
<evidence type="ECO:0000256" key="5">
    <source>
        <dbReference type="ARBA" id="ARBA00022768"/>
    </source>
</evidence>
<feature type="domain" description="Elongation factor P C-terminal" evidence="11">
    <location>
        <begin position="129"/>
        <end position="184"/>
    </location>
</feature>
<dbReference type="Pfam" id="PF08207">
    <property type="entry name" value="EFP_N"/>
    <property type="match status" value="1"/>
</dbReference>
<accession>A0A2T0LRJ5</accession>
<dbReference type="PANTHER" id="PTHR30053">
    <property type="entry name" value="ELONGATION FACTOR P"/>
    <property type="match status" value="1"/>
</dbReference>
<keyword evidence="4 8" id="KW-0963">Cytoplasm</keyword>
<feature type="domain" description="Translation elongation factor P/YeiP central" evidence="12">
    <location>
        <begin position="67"/>
        <end position="121"/>
    </location>
</feature>
<evidence type="ECO:0000256" key="4">
    <source>
        <dbReference type="ARBA" id="ARBA00022490"/>
    </source>
</evidence>
<evidence type="ECO:0000259" key="12">
    <source>
        <dbReference type="SMART" id="SM01185"/>
    </source>
</evidence>
<keyword evidence="6 8" id="KW-0648">Protein biosynthesis</keyword>
<dbReference type="SUPFAM" id="SSF50104">
    <property type="entry name" value="Translation proteins SH3-like domain"/>
    <property type="match status" value="1"/>
</dbReference>
<dbReference type="InterPro" id="IPR001059">
    <property type="entry name" value="Transl_elong_P/YeiP_cen"/>
</dbReference>
<dbReference type="CDD" id="cd04470">
    <property type="entry name" value="S1_EF-P_repeat_1"/>
    <property type="match status" value="1"/>
</dbReference>
<comment type="caution">
    <text evidence="13">The sequence shown here is derived from an EMBL/GenBank/DDBJ whole genome shotgun (WGS) entry which is preliminary data.</text>
</comment>
<dbReference type="GO" id="GO:0043043">
    <property type="term" value="P:peptide biosynthetic process"/>
    <property type="evidence" value="ECO:0007669"/>
    <property type="project" value="InterPro"/>
</dbReference>
<sequence length="187" mass="20339">MATTNDLKNGMVLNLDGQLWSVVNFQHVKPGKGGAFVRTTLKHVLSGKVVDKTFNAGTKVDTATVDRRDMTYLYNDGTDFVFMDGETFDQISIPREMVGDAAGFLLENTPVQVAVHEGNPLYVELPTTVELVIEHTDPGLQGDRSTGGTKPAKLEPGAEIQVPLFVNTGDKVKVDTRDGRYLGRVSS</sequence>
<dbReference type="GO" id="GO:0003746">
    <property type="term" value="F:translation elongation factor activity"/>
    <property type="evidence" value="ECO:0007669"/>
    <property type="project" value="UniProtKB-UniRule"/>
</dbReference>
<dbReference type="InterPro" id="IPR011768">
    <property type="entry name" value="Transl_elongation_fac_P"/>
</dbReference>
<dbReference type="PROSITE" id="PS01275">
    <property type="entry name" value="EFP"/>
    <property type="match status" value="1"/>
</dbReference>
<dbReference type="EMBL" id="PVNH01000008">
    <property type="protein sequence ID" value="PRX46083.1"/>
    <property type="molecule type" value="Genomic_DNA"/>
</dbReference>
<dbReference type="PANTHER" id="PTHR30053:SF12">
    <property type="entry name" value="ELONGATION FACTOR P (EF-P) FAMILY PROTEIN"/>
    <property type="match status" value="1"/>
</dbReference>
<dbReference type="FunFam" id="2.30.30.30:FF:000003">
    <property type="entry name" value="Elongation factor P"/>
    <property type="match status" value="1"/>
</dbReference>
<dbReference type="Gene3D" id="2.40.50.140">
    <property type="entry name" value="Nucleic acid-binding proteins"/>
    <property type="match status" value="2"/>
</dbReference>
<comment type="subcellular location">
    <subcellularLocation>
        <location evidence="1 8">Cytoplasm</location>
    </subcellularLocation>
</comment>
<evidence type="ECO:0000313" key="14">
    <source>
        <dbReference type="Proteomes" id="UP000238362"/>
    </source>
</evidence>
<dbReference type="HAMAP" id="MF_00141">
    <property type="entry name" value="EF_P"/>
    <property type="match status" value="1"/>
</dbReference>
<dbReference type="SMART" id="SM01185">
    <property type="entry name" value="EFP"/>
    <property type="match status" value="1"/>
</dbReference>
<dbReference type="CDD" id="cd05794">
    <property type="entry name" value="S1_EF-P_repeat_2"/>
    <property type="match status" value="1"/>
</dbReference>
<dbReference type="OrthoDB" id="9801844at2"/>
<dbReference type="FunFam" id="2.40.50.140:FF:000004">
    <property type="entry name" value="Elongation factor P"/>
    <property type="match status" value="1"/>
</dbReference>
<dbReference type="NCBIfam" id="TIGR00038">
    <property type="entry name" value="efp"/>
    <property type="match status" value="1"/>
</dbReference>
<evidence type="ECO:0000313" key="13">
    <source>
        <dbReference type="EMBL" id="PRX46083.1"/>
    </source>
</evidence>
<evidence type="ECO:0000256" key="1">
    <source>
        <dbReference type="ARBA" id="ARBA00004496"/>
    </source>
</evidence>
<keyword evidence="14" id="KW-1185">Reference proteome</keyword>
<dbReference type="InterPro" id="IPR013185">
    <property type="entry name" value="Transl_elong_KOW-like"/>
</dbReference>
<evidence type="ECO:0000256" key="2">
    <source>
        <dbReference type="ARBA" id="ARBA00004815"/>
    </source>
</evidence>
<dbReference type="Pfam" id="PF09285">
    <property type="entry name" value="Elong-fact-P_C"/>
    <property type="match status" value="1"/>
</dbReference>
<evidence type="ECO:0000259" key="11">
    <source>
        <dbReference type="SMART" id="SM00841"/>
    </source>
</evidence>
<dbReference type="InterPro" id="IPR008991">
    <property type="entry name" value="Translation_prot_SH3-like_sf"/>
</dbReference>
<name>A0A2T0LRJ5_9PSEU</name>
<proteinExistence type="inferred from homology"/>
<dbReference type="SMART" id="SM00841">
    <property type="entry name" value="Elong-fact-P_C"/>
    <property type="match status" value="1"/>
</dbReference>
<dbReference type="Proteomes" id="UP000238362">
    <property type="component" value="Unassembled WGS sequence"/>
</dbReference>
<protein>
    <recommendedName>
        <fullName evidence="8 9">Elongation factor P</fullName>
        <shortName evidence="8">EF-P</shortName>
    </recommendedName>
</protein>
<dbReference type="AlphaFoldDB" id="A0A2T0LRJ5"/>
<dbReference type="InterPro" id="IPR020599">
    <property type="entry name" value="Transl_elong_fac_P/YeiP"/>
</dbReference>
<dbReference type="InterPro" id="IPR015365">
    <property type="entry name" value="Elong-fact-P_C"/>
</dbReference>
<dbReference type="Gene3D" id="2.30.30.30">
    <property type="match status" value="1"/>
</dbReference>
<dbReference type="RefSeq" id="WP_106180396.1">
    <property type="nucleotide sequence ID" value="NZ_PVNH01000008.1"/>
</dbReference>
<comment type="similarity">
    <text evidence="3 8 10">Belongs to the elongation factor P family.</text>
</comment>
<dbReference type="Pfam" id="PF01132">
    <property type="entry name" value="EFP"/>
    <property type="match status" value="1"/>
</dbReference>
<dbReference type="InterPro" id="IPR014722">
    <property type="entry name" value="Rib_uL2_dom2"/>
</dbReference>
<organism evidence="13 14">
    <name type="scientific">Prauserella shujinwangii</name>
    <dbReference type="NCBI Taxonomy" id="1453103"/>
    <lineage>
        <taxon>Bacteria</taxon>
        <taxon>Bacillati</taxon>
        <taxon>Actinomycetota</taxon>
        <taxon>Actinomycetes</taxon>
        <taxon>Pseudonocardiales</taxon>
        <taxon>Pseudonocardiaceae</taxon>
        <taxon>Prauserella</taxon>
    </lineage>
</organism>
<dbReference type="NCBIfam" id="NF001810">
    <property type="entry name" value="PRK00529.1"/>
    <property type="match status" value="1"/>
</dbReference>
<evidence type="ECO:0000256" key="3">
    <source>
        <dbReference type="ARBA" id="ARBA00009479"/>
    </source>
</evidence>
<evidence type="ECO:0000256" key="10">
    <source>
        <dbReference type="RuleBase" id="RU004389"/>
    </source>
</evidence>
<dbReference type="SUPFAM" id="SSF50249">
    <property type="entry name" value="Nucleic acid-binding proteins"/>
    <property type="match status" value="2"/>
</dbReference>
<evidence type="ECO:0000256" key="9">
    <source>
        <dbReference type="NCBIfam" id="TIGR00038"/>
    </source>
</evidence>
<dbReference type="InterPro" id="IPR013852">
    <property type="entry name" value="Transl_elong_P/YeiP_CS"/>
</dbReference>
<dbReference type="GO" id="GO:0005829">
    <property type="term" value="C:cytosol"/>
    <property type="evidence" value="ECO:0007669"/>
    <property type="project" value="UniProtKB-ARBA"/>
</dbReference>
<dbReference type="InterPro" id="IPR012340">
    <property type="entry name" value="NA-bd_OB-fold"/>
</dbReference>
<reference evidence="13 14" key="1">
    <citation type="submission" date="2018-03" db="EMBL/GenBank/DDBJ databases">
        <title>Genomic Encyclopedia of Type Strains, Phase III (KMG-III): the genomes of soil and plant-associated and newly described type strains.</title>
        <authorList>
            <person name="Whitman W."/>
        </authorList>
    </citation>
    <scope>NUCLEOTIDE SEQUENCE [LARGE SCALE GENOMIC DNA]</scope>
    <source>
        <strain evidence="13 14">CGMCC 4.7125</strain>
    </source>
</reference>
<gene>
    <name evidence="8" type="primary">efp</name>
    <name evidence="13" type="ORF">B0I33_108230</name>
</gene>
<comment type="pathway">
    <text evidence="2 8">Protein biosynthesis; polypeptide chain elongation.</text>
</comment>
<keyword evidence="5 8" id="KW-0251">Elongation factor</keyword>
<dbReference type="UniPathway" id="UPA00345"/>
<comment type="function">
    <text evidence="7 8">Involved in peptide bond synthesis. Stimulates efficient translation and peptide-bond synthesis on native or reconstituted 70S ribosomes in vitro. Probably functions indirectly by altering the affinity of the ribosome for aminoacyl-tRNA, thus increasing their reactivity as acceptors for peptidyl transferase.</text>
</comment>
<dbReference type="FunFam" id="2.40.50.140:FF:000009">
    <property type="entry name" value="Elongation factor P"/>
    <property type="match status" value="1"/>
</dbReference>
<evidence type="ECO:0000256" key="7">
    <source>
        <dbReference type="ARBA" id="ARBA00025469"/>
    </source>
</evidence>
<evidence type="ECO:0000256" key="8">
    <source>
        <dbReference type="HAMAP-Rule" id="MF_00141"/>
    </source>
</evidence>